<dbReference type="Proteomes" id="UP000266441">
    <property type="component" value="Unassembled WGS sequence"/>
</dbReference>
<evidence type="ECO:0000313" key="1">
    <source>
        <dbReference type="EMBL" id="RIH65876.1"/>
    </source>
</evidence>
<dbReference type="RefSeq" id="WP_119349112.1">
    <property type="nucleotide sequence ID" value="NZ_QWET01000004.1"/>
</dbReference>
<dbReference type="EMBL" id="QWET01000004">
    <property type="protein sequence ID" value="RIH65876.1"/>
    <property type="molecule type" value="Genomic_DNA"/>
</dbReference>
<proteinExistence type="predicted"/>
<dbReference type="Gene3D" id="3.10.180.10">
    <property type="entry name" value="2,3-Dihydroxybiphenyl 1,2-Dioxygenase, domain 1"/>
    <property type="match status" value="1"/>
</dbReference>
<protein>
    <submittedName>
        <fullName evidence="1">Uncharacterized protein</fullName>
    </submittedName>
</protein>
<keyword evidence="2" id="KW-1185">Reference proteome</keyword>
<dbReference type="SUPFAM" id="SSF54593">
    <property type="entry name" value="Glyoxalase/Bleomycin resistance protein/Dihydroxybiphenyl dioxygenase"/>
    <property type="match status" value="1"/>
</dbReference>
<gene>
    <name evidence="1" type="ORF">D1164_06305</name>
</gene>
<name>A0A399D324_9BACT</name>
<sequence length="73" mass="8540">MASDMCGVRELKPGNSVEINLNCSSEKEINHLYKQLSKKGKILQEQFWGALFAMVIDRFCVRWMLTFEKKIKE</sequence>
<accession>A0A399D324</accession>
<dbReference type="OrthoDB" id="9795306at2"/>
<dbReference type="AlphaFoldDB" id="A0A399D324"/>
<evidence type="ECO:0000313" key="2">
    <source>
        <dbReference type="Proteomes" id="UP000266441"/>
    </source>
</evidence>
<reference evidence="1 2" key="1">
    <citation type="journal article" date="2015" name="Int. J. Syst. Evol. Microbiol.">
        <title>Mariniphaga sediminis sp. nov., isolated from coastal sediment.</title>
        <authorList>
            <person name="Wang F.Q."/>
            <person name="Shen Q.Y."/>
            <person name="Chen G.J."/>
            <person name="Du Z.J."/>
        </authorList>
    </citation>
    <scope>NUCLEOTIDE SEQUENCE [LARGE SCALE GENOMIC DNA]</scope>
    <source>
        <strain evidence="1 2">SY21</strain>
    </source>
</reference>
<comment type="caution">
    <text evidence="1">The sequence shown here is derived from an EMBL/GenBank/DDBJ whole genome shotgun (WGS) entry which is preliminary data.</text>
</comment>
<dbReference type="InterPro" id="IPR029068">
    <property type="entry name" value="Glyas_Bleomycin-R_OHBP_Dase"/>
</dbReference>
<organism evidence="1 2">
    <name type="scientific">Mariniphaga sediminis</name>
    <dbReference type="NCBI Taxonomy" id="1628158"/>
    <lineage>
        <taxon>Bacteria</taxon>
        <taxon>Pseudomonadati</taxon>
        <taxon>Bacteroidota</taxon>
        <taxon>Bacteroidia</taxon>
        <taxon>Marinilabiliales</taxon>
        <taxon>Prolixibacteraceae</taxon>
        <taxon>Mariniphaga</taxon>
    </lineage>
</organism>